<dbReference type="Pfam" id="PF14362">
    <property type="entry name" value="DUF4407"/>
    <property type="match status" value="1"/>
</dbReference>
<feature type="region of interest" description="Disordered" evidence="1">
    <location>
        <begin position="387"/>
        <end position="421"/>
    </location>
</feature>
<dbReference type="Proteomes" id="UP000239366">
    <property type="component" value="Unassembled WGS sequence"/>
</dbReference>
<evidence type="ECO:0000313" key="4">
    <source>
        <dbReference type="Proteomes" id="UP000239366"/>
    </source>
</evidence>
<keyword evidence="4" id="KW-1185">Reference proteome</keyword>
<feature type="compositionally biased region" description="Basic and acidic residues" evidence="1">
    <location>
        <begin position="387"/>
        <end position="404"/>
    </location>
</feature>
<proteinExistence type="predicted"/>
<evidence type="ECO:0000256" key="1">
    <source>
        <dbReference type="SAM" id="MobiDB-lite"/>
    </source>
</evidence>
<keyword evidence="2" id="KW-0472">Membrane</keyword>
<keyword evidence="2" id="KW-1133">Transmembrane helix</keyword>
<dbReference type="AlphaFoldDB" id="A0A2S7T8K5"/>
<accession>A0A2S7T8K5</accession>
<evidence type="ECO:0008006" key="5">
    <source>
        <dbReference type="Google" id="ProtNLM"/>
    </source>
</evidence>
<organism evidence="3 4">
    <name type="scientific">Aureicoccus marinus</name>
    <dbReference type="NCBI Taxonomy" id="754435"/>
    <lineage>
        <taxon>Bacteria</taxon>
        <taxon>Pseudomonadati</taxon>
        <taxon>Bacteroidota</taxon>
        <taxon>Flavobacteriia</taxon>
        <taxon>Flavobacteriales</taxon>
        <taxon>Flavobacteriaceae</taxon>
        <taxon>Aureicoccus</taxon>
    </lineage>
</organism>
<evidence type="ECO:0000256" key="2">
    <source>
        <dbReference type="SAM" id="Phobius"/>
    </source>
</evidence>
<name>A0A2S7T8K5_9FLAO</name>
<gene>
    <name evidence="3" type="ORF">BST99_09325</name>
</gene>
<feature type="transmembrane region" description="Helical" evidence="2">
    <location>
        <begin position="55"/>
        <end position="72"/>
    </location>
</feature>
<keyword evidence="2" id="KW-0812">Transmembrane</keyword>
<protein>
    <recommendedName>
        <fullName evidence="5">DUF4407 domain-containing protein</fullName>
    </recommendedName>
</protein>
<evidence type="ECO:0000313" key="3">
    <source>
        <dbReference type="EMBL" id="PQJ15898.1"/>
    </source>
</evidence>
<dbReference type="EMBL" id="MQVX01000001">
    <property type="protein sequence ID" value="PQJ15898.1"/>
    <property type="molecule type" value="Genomic_DNA"/>
</dbReference>
<feature type="transmembrane region" description="Helical" evidence="2">
    <location>
        <begin position="26"/>
        <end position="49"/>
    </location>
</feature>
<sequence>MTFLHFCSGADTDILRNCSNSEKYKYAGIGAVVLFTAIMAAISASYALFTIFENQITAVGFGLIWGLMIFNLDRFILTTLKRRGVLAEGRTAEYIHEQANRSIVMGQVQSPEKRTRYQSIPIMQATPRLLLAVVIAIVISKPLEMKIFEKEIDQIILEEQNALSLSNRDQIGSLYNPQIEAMSAEVVRLRDEITAKEIENNELYATYIAEAEGRAGTGLLGKGPVYKEKREKHDASLAALQALKVSNGEKIASLETQIASLQGEYETAVASTQPVIDNVDGLMARLSALNKLPQLPSMFIMLLFLIIETAPIIAKLLAPAGEYEDRLANAEDEKLAVLQFDRMKNKIYADIKLADWHLLNQQDLPRQEKISRTLDFFENYNRITEKDQEKVHPLHNTRNDRGDDGDIPEYRQPPAPVDPSPDVVVPLITEDDFVPLKSGGATQEEWDAALDNTRNEQLEKEYQELGKEFGDTIRLNNAIIQKAKEEEESRKDREVTDREQEMRFADINDKPATSKVIDPLTLEVKWTDHNDSSEEIGPSINQFYREMRNHRIRRNNGNIFGEDTAED</sequence>
<dbReference type="InterPro" id="IPR025519">
    <property type="entry name" value="DUF4407"/>
</dbReference>
<comment type="caution">
    <text evidence="3">The sequence shown here is derived from an EMBL/GenBank/DDBJ whole genome shotgun (WGS) entry which is preliminary data.</text>
</comment>
<reference evidence="4" key="1">
    <citation type="submission" date="2016-11" db="EMBL/GenBank/DDBJ databases">
        <title>Trade-off between light-utilization and light-protection in marine flavobacteria.</title>
        <authorList>
            <person name="Kumagai Y."/>
            <person name="Yoshizawa S."/>
            <person name="Kogure K."/>
        </authorList>
    </citation>
    <scope>NUCLEOTIDE SEQUENCE [LARGE SCALE GENOMIC DNA]</scope>
    <source>
        <strain evidence="4">SG-18</strain>
    </source>
</reference>